<evidence type="ECO:0000313" key="3">
    <source>
        <dbReference type="Proteomes" id="UP000198504"/>
    </source>
</evidence>
<feature type="domain" description="DUF2344" evidence="1">
    <location>
        <begin position="15"/>
        <end position="192"/>
    </location>
</feature>
<keyword evidence="3" id="KW-1185">Reference proteome</keyword>
<dbReference type="Proteomes" id="UP000198504">
    <property type="component" value="Unassembled WGS sequence"/>
</dbReference>
<dbReference type="EMBL" id="FOFA01000002">
    <property type="protein sequence ID" value="SEQ06798.1"/>
    <property type="molecule type" value="Genomic_DNA"/>
</dbReference>
<evidence type="ECO:0000313" key="2">
    <source>
        <dbReference type="EMBL" id="SEQ06798.1"/>
    </source>
</evidence>
<accession>A0A1H9D1Z3</accession>
<dbReference type="AlphaFoldDB" id="A0A1H9D1Z3"/>
<dbReference type="NCBIfam" id="TIGR03936">
    <property type="entry name" value="sam_1_link_chp"/>
    <property type="match status" value="1"/>
</dbReference>
<sequence length="239" mass="25712">MARQQPEQQAPPVQKLRIRYAKRGRARFTSTRDFSRAFERALRRADVPMAYSSGFSPHPRISYANAAPTGAASEAEYCEIGLTEPCDPERVREALDAALPTGLDVVEVWEAPTGALADRLTGSHWSVRLPGADPGRVAEALATFLARAEVEVQRMTKNGLRSFDARAAVVSARTTPDGLDLVLAHGTPLVRPDDVLAALVAVRDDLVLPDPPVLTRLSQGVLDAATGEVADPRHHAAPA</sequence>
<gene>
    <name evidence="2" type="ORF">SAMN05421756_102388</name>
</gene>
<evidence type="ECO:0000259" key="1">
    <source>
        <dbReference type="Pfam" id="PF10105"/>
    </source>
</evidence>
<dbReference type="Pfam" id="PF10105">
    <property type="entry name" value="DUF2344"/>
    <property type="match status" value="1"/>
</dbReference>
<reference evidence="3" key="1">
    <citation type="submission" date="2016-10" db="EMBL/GenBank/DDBJ databases">
        <authorList>
            <person name="Varghese N."/>
            <person name="Submissions S."/>
        </authorList>
    </citation>
    <scope>NUCLEOTIDE SEQUENCE [LARGE SCALE GENOMIC DNA]</scope>
    <source>
        <strain evidence="3">CGMCC 4.6856</strain>
    </source>
</reference>
<dbReference type="RefSeq" id="WP_091178262.1">
    <property type="nucleotide sequence ID" value="NZ_FOFA01000002.1"/>
</dbReference>
<proteinExistence type="predicted"/>
<dbReference type="STRING" id="1036181.SAMN05421756_102388"/>
<organism evidence="2 3">
    <name type="scientific">Microlunatus flavus</name>
    <dbReference type="NCBI Taxonomy" id="1036181"/>
    <lineage>
        <taxon>Bacteria</taxon>
        <taxon>Bacillati</taxon>
        <taxon>Actinomycetota</taxon>
        <taxon>Actinomycetes</taxon>
        <taxon>Propionibacteriales</taxon>
        <taxon>Propionibacteriaceae</taxon>
        <taxon>Microlunatus</taxon>
    </lineage>
</organism>
<name>A0A1H9D1Z3_9ACTN</name>
<protein>
    <submittedName>
        <fullName evidence="2">Radical SAM-linked protein</fullName>
    </submittedName>
</protein>
<dbReference type="OrthoDB" id="9780488at2"/>
<dbReference type="InterPro" id="IPR018768">
    <property type="entry name" value="DUF2344"/>
</dbReference>